<dbReference type="GO" id="GO:0008260">
    <property type="term" value="F:succinyl-CoA:3-oxo-acid CoA-transferase activity"/>
    <property type="evidence" value="ECO:0007669"/>
    <property type="project" value="UniProtKB-EC"/>
</dbReference>
<comment type="catalytic activity">
    <reaction evidence="3">
        <text>a 3-oxo acid + succinyl-CoA = a 3-oxoacyl-CoA + succinate</text>
        <dbReference type="Rhea" id="RHEA:24564"/>
        <dbReference type="ChEBI" id="CHEBI:30031"/>
        <dbReference type="ChEBI" id="CHEBI:35973"/>
        <dbReference type="ChEBI" id="CHEBI:57292"/>
        <dbReference type="ChEBI" id="CHEBI:90726"/>
        <dbReference type="EC" id="2.8.3.5"/>
    </reaction>
</comment>
<dbReference type="Proteomes" id="UP000240883">
    <property type="component" value="Unassembled WGS sequence"/>
</dbReference>
<keyword evidence="2 3" id="KW-0808">Transferase</keyword>
<dbReference type="NCBIfam" id="TIGR02428">
    <property type="entry name" value="pcaJ_scoB_fam"/>
    <property type="match status" value="1"/>
</dbReference>
<sequence>MDASRLLLQLPSRMCARRPLPAQLRAAQAAAKPHWRFANQRAHYSAPVIDRSKSKLFKSADEAVADIQSGSTILSAGFGLCGVAETLITAIRDRGAKELHSLTAVSNNAGIEGVGGLAIITNSGQVNKLIISFLGNNKALEKQYLSGDITIELCPQGTLAERIRAAGAGIPAFYTPTAVNTLLQDGKIPAQYNNEGKIIGYGTPREVREFDGRTFLMEKALPGDVAIVRAWKADEAGNCVFRYTTKAFGPIMAKAARLTIVEAEEIVPIGALEPNDVDLPGIFVDRIVPATVPKSIEIKKLRDPKQDGKVSEPNAAAARRNRIARRAAKELKHGYYVNLGVGIPTSAASFVPEGTKVWLQSENGILGMGPHPTEEEVDPDIINAGKETVTLLPGASTFDSSESFGMIRGGHVDVSILGALQVSASGDLANYMVPGKVFKGMGGAMDLVSNPDNTKVVVATEHVAKDGSSKIVQECKLPLTGAKCVSQIITDMAVFEVDRTKGELILTEVAAGLTVEDVKSKTDAQFHVASDLKTFE</sequence>
<dbReference type="SUPFAM" id="SSF100950">
    <property type="entry name" value="NagB/RpiA/CoA transferase-like"/>
    <property type="match status" value="2"/>
</dbReference>
<dbReference type="InterPro" id="IPR012791">
    <property type="entry name" value="3-oxoacid_CoA-transf_B"/>
</dbReference>
<dbReference type="NCBIfam" id="TIGR02429">
    <property type="entry name" value="pcaI_scoA_fam"/>
    <property type="match status" value="1"/>
</dbReference>
<evidence type="ECO:0000313" key="5">
    <source>
        <dbReference type="EMBL" id="PSN74301.1"/>
    </source>
</evidence>
<evidence type="ECO:0000256" key="1">
    <source>
        <dbReference type="ARBA" id="ARBA00007154"/>
    </source>
</evidence>
<dbReference type="PROSITE" id="PS01274">
    <property type="entry name" value="COA_TRANSF_2"/>
    <property type="match status" value="1"/>
</dbReference>
<dbReference type="PANTHER" id="PTHR13707:SF60">
    <property type="entry name" value="ACETATE COA-TRANSFERASE SUBUNIT ALPHA"/>
    <property type="match status" value="1"/>
</dbReference>
<dbReference type="UniPathway" id="UPA00929">
    <property type="reaction ID" value="UER00894"/>
</dbReference>
<keyword evidence="3" id="KW-0496">Mitochondrion</keyword>
<dbReference type="AlphaFoldDB" id="A0A2T2P9G9"/>
<comment type="pathway">
    <text evidence="3">Ketone metabolism; succinyl-CoA degradation; acetoacetyl-CoA from succinyl-CoA: step 1/1.</text>
</comment>
<evidence type="ECO:0000256" key="4">
    <source>
        <dbReference type="PIRSR" id="PIRSR000858-1"/>
    </source>
</evidence>
<comment type="function">
    <text evidence="3">Key enzyme for ketone body catabolism. Transfers the CoA moiety from succinate to acetoacetate. Formation of the enzyme-CoA intermediate proceeds via an unstable anhydride species formed between the carboxylate groups of the enzyme and substrate.</text>
</comment>
<evidence type="ECO:0000256" key="3">
    <source>
        <dbReference type="PIRNR" id="PIRNR000858"/>
    </source>
</evidence>
<feature type="active site" description="5-glutamyl coenzyme A thioester intermediate" evidence="4">
    <location>
        <position position="362"/>
    </location>
</feature>
<dbReference type="EMBL" id="KZ678128">
    <property type="protein sequence ID" value="PSN74301.1"/>
    <property type="molecule type" value="Genomic_DNA"/>
</dbReference>
<dbReference type="PANTHER" id="PTHR13707">
    <property type="entry name" value="KETOACID-COENZYME A TRANSFERASE"/>
    <property type="match status" value="1"/>
</dbReference>
<dbReference type="FunFam" id="3.40.1080.10:FF:000001">
    <property type="entry name" value="Succinyl-coa:3-ketoacid-coenzyme a transferase subunit b"/>
    <property type="match status" value="1"/>
</dbReference>
<name>A0A2T2P9G9_CORCC</name>
<protein>
    <recommendedName>
        <fullName evidence="3">Succinyl-CoA:3-ketoacid-coenzyme A transferase</fullName>
        <ecNumber evidence="3">2.8.3.5</ecNumber>
    </recommendedName>
</protein>
<proteinExistence type="inferred from homology"/>
<dbReference type="InterPro" id="IPR004164">
    <property type="entry name" value="CoA_transf_AS"/>
</dbReference>
<keyword evidence="6" id="KW-1185">Reference proteome</keyword>
<dbReference type="OrthoDB" id="1933379at2759"/>
<gene>
    <name evidence="5" type="ORF">BS50DRAFT_567156</name>
</gene>
<dbReference type="STRING" id="1448308.A0A2T2P9G9"/>
<dbReference type="PIRSF" id="PIRSF000858">
    <property type="entry name" value="SCOT-t"/>
    <property type="match status" value="1"/>
</dbReference>
<accession>A0A2T2P9G9</accession>
<comment type="similarity">
    <text evidence="1 3">Belongs to the 3-oxoacid CoA-transferase family.</text>
</comment>
<organism evidence="5 6">
    <name type="scientific">Corynespora cassiicola Philippines</name>
    <dbReference type="NCBI Taxonomy" id="1448308"/>
    <lineage>
        <taxon>Eukaryota</taxon>
        <taxon>Fungi</taxon>
        <taxon>Dikarya</taxon>
        <taxon>Ascomycota</taxon>
        <taxon>Pezizomycotina</taxon>
        <taxon>Dothideomycetes</taxon>
        <taxon>Pleosporomycetidae</taxon>
        <taxon>Pleosporales</taxon>
        <taxon>Corynesporascaceae</taxon>
        <taxon>Corynespora</taxon>
    </lineage>
</organism>
<dbReference type="InterPro" id="IPR037171">
    <property type="entry name" value="NagB/RpiA_transferase-like"/>
</dbReference>
<dbReference type="InterPro" id="IPR004165">
    <property type="entry name" value="CoA_trans_fam_I"/>
</dbReference>
<reference evidence="5 6" key="1">
    <citation type="journal article" date="2018" name="Front. Microbiol.">
        <title>Genome-Wide Analysis of Corynespora cassiicola Leaf Fall Disease Putative Effectors.</title>
        <authorList>
            <person name="Lopez D."/>
            <person name="Ribeiro S."/>
            <person name="Label P."/>
            <person name="Fumanal B."/>
            <person name="Venisse J.S."/>
            <person name="Kohler A."/>
            <person name="de Oliveira R.R."/>
            <person name="Labutti K."/>
            <person name="Lipzen A."/>
            <person name="Lail K."/>
            <person name="Bauer D."/>
            <person name="Ohm R.A."/>
            <person name="Barry K.W."/>
            <person name="Spatafora J."/>
            <person name="Grigoriev I.V."/>
            <person name="Martin F.M."/>
            <person name="Pujade-Renaud V."/>
        </authorList>
    </citation>
    <scope>NUCLEOTIDE SEQUENCE [LARGE SCALE GENOMIC DNA]</scope>
    <source>
        <strain evidence="5 6">Philippines</strain>
    </source>
</reference>
<dbReference type="Pfam" id="PF01144">
    <property type="entry name" value="CoA_trans"/>
    <property type="match status" value="2"/>
</dbReference>
<dbReference type="InterPro" id="IPR012792">
    <property type="entry name" value="3-oxoacid_CoA-transf_A"/>
</dbReference>
<evidence type="ECO:0000313" key="6">
    <source>
        <dbReference type="Proteomes" id="UP000240883"/>
    </source>
</evidence>
<dbReference type="Gene3D" id="3.40.1080.10">
    <property type="entry name" value="Glutaconate Coenzyme A-transferase"/>
    <property type="match status" value="2"/>
</dbReference>
<dbReference type="InterPro" id="IPR014388">
    <property type="entry name" value="3-oxoacid_CoA-transferase"/>
</dbReference>
<dbReference type="GO" id="GO:0046952">
    <property type="term" value="P:ketone body catabolic process"/>
    <property type="evidence" value="ECO:0007669"/>
    <property type="project" value="InterPro"/>
</dbReference>
<dbReference type="EC" id="2.8.3.5" evidence="3"/>
<evidence type="ECO:0000256" key="2">
    <source>
        <dbReference type="ARBA" id="ARBA00022679"/>
    </source>
</evidence>
<dbReference type="SMART" id="SM00882">
    <property type="entry name" value="CoA_trans"/>
    <property type="match status" value="2"/>
</dbReference>